<evidence type="ECO:0000313" key="1">
    <source>
        <dbReference type="EMBL" id="RCV39498.1"/>
    </source>
</evidence>
<proteinExistence type="predicted"/>
<evidence type="ECO:0008006" key="2">
    <source>
        <dbReference type="Google" id="ProtNLM"/>
    </source>
</evidence>
<dbReference type="PANTHER" id="PTHR46932:SF9">
    <property type="entry name" value="OS02G0585100 PROTEIN"/>
    <property type="match status" value="1"/>
</dbReference>
<name>A0A368SAV6_SETIT</name>
<reference evidence="1" key="2">
    <citation type="submission" date="2015-07" db="EMBL/GenBank/DDBJ databases">
        <authorList>
            <person name="Noorani M."/>
        </authorList>
    </citation>
    <scope>NUCLEOTIDE SEQUENCE</scope>
    <source>
        <strain evidence="1">Yugu1</strain>
    </source>
</reference>
<dbReference type="STRING" id="4555.A0A368SAV6"/>
<dbReference type="Gene3D" id="3.30.70.100">
    <property type="match status" value="1"/>
</dbReference>
<dbReference type="EMBL" id="CM003535">
    <property type="protein sequence ID" value="RCV39498.1"/>
    <property type="molecule type" value="Genomic_DNA"/>
</dbReference>
<dbReference type="AlphaFoldDB" id="A0A368SAV6"/>
<dbReference type="OrthoDB" id="692882at2759"/>
<dbReference type="PANTHER" id="PTHR46932">
    <property type="entry name" value="HEAVY METAL-ASSOCIATED ISOPRENYLATED PLANT PROTEIN 47"/>
    <property type="match status" value="1"/>
</dbReference>
<accession>A0A368SAV6</accession>
<sequence>MKKKIVIRVEMTCDRRRAKAVALVAATPGVSSVAVAGDATDQLVVIGDGFDSIRLASALRREVGPAEIVQVAAEAKECGCDKKPPTAAAAVPLPPYVPRARSCQYPPQQQPLSFVYEPPAARFCFIM</sequence>
<organism evidence="1">
    <name type="scientific">Setaria italica</name>
    <name type="common">Foxtail millet</name>
    <name type="synonym">Panicum italicum</name>
    <dbReference type="NCBI Taxonomy" id="4555"/>
    <lineage>
        <taxon>Eukaryota</taxon>
        <taxon>Viridiplantae</taxon>
        <taxon>Streptophyta</taxon>
        <taxon>Embryophyta</taxon>
        <taxon>Tracheophyta</taxon>
        <taxon>Spermatophyta</taxon>
        <taxon>Magnoliopsida</taxon>
        <taxon>Liliopsida</taxon>
        <taxon>Poales</taxon>
        <taxon>Poaceae</taxon>
        <taxon>PACMAD clade</taxon>
        <taxon>Panicoideae</taxon>
        <taxon>Panicodae</taxon>
        <taxon>Paniceae</taxon>
        <taxon>Cenchrinae</taxon>
        <taxon>Setaria</taxon>
    </lineage>
</organism>
<reference evidence="1" key="1">
    <citation type="journal article" date="2012" name="Nat. Biotechnol.">
        <title>Reference genome sequence of the model plant Setaria.</title>
        <authorList>
            <person name="Bennetzen J.L."/>
            <person name="Schmutz J."/>
            <person name="Wang H."/>
            <person name="Percifield R."/>
            <person name="Hawkins J."/>
            <person name="Pontaroli A.C."/>
            <person name="Estep M."/>
            <person name="Feng L."/>
            <person name="Vaughn J.N."/>
            <person name="Grimwood J."/>
            <person name="Jenkins J."/>
            <person name="Barry K."/>
            <person name="Lindquist E."/>
            <person name="Hellsten U."/>
            <person name="Deshpande S."/>
            <person name="Wang X."/>
            <person name="Wu X."/>
            <person name="Mitros T."/>
            <person name="Triplett J."/>
            <person name="Yang X."/>
            <person name="Ye C.Y."/>
            <person name="Mauro-Herrera M."/>
            <person name="Wang L."/>
            <person name="Li P."/>
            <person name="Sharma M."/>
            <person name="Sharma R."/>
            <person name="Ronald P.C."/>
            <person name="Panaud O."/>
            <person name="Kellogg E.A."/>
            <person name="Brutnell T.P."/>
            <person name="Doust A.N."/>
            <person name="Tuskan G.A."/>
            <person name="Rokhsar D."/>
            <person name="Devos K.M."/>
        </authorList>
    </citation>
    <scope>NUCLEOTIDE SEQUENCE [LARGE SCALE GENOMIC DNA]</scope>
    <source>
        <strain evidence="1">Yugu1</strain>
    </source>
</reference>
<protein>
    <recommendedName>
        <fullName evidence="2">HMA domain-containing protein</fullName>
    </recommendedName>
</protein>
<gene>
    <name evidence="1" type="ORF">SETIT_8G229100v2</name>
</gene>
<dbReference type="InterPro" id="IPR042885">
    <property type="entry name" value="HIPP47/16"/>
</dbReference>